<feature type="region of interest" description="Disordered" evidence="1">
    <location>
        <begin position="242"/>
        <end position="271"/>
    </location>
</feature>
<evidence type="ECO:0000256" key="1">
    <source>
        <dbReference type="SAM" id="MobiDB-lite"/>
    </source>
</evidence>
<accession>A0A1V2I7X4</accession>
<proteinExistence type="predicted"/>
<dbReference type="Proteomes" id="UP000188929">
    <property type="component" value="Unassembled WGS sequence"/>
</dbReference>
<dbReference type="Pfam" id="PF09844">
    <property type="entry name" value="DUF2071"/>
    <property type="match status" value="1"/>
</dbReference>
<dbReference type="RefSeq" id="WP_076819530.1">
    <property type="nucleotide sequence ID" value="NZ_MOMC01000050.1"/>
</dbReference>
<gene>
    <name evidence="2" type="ORF">BL253_24370</name>
</gene>
<dbReference type="InterPro" id="IPR018644">
    <property type="entry name" value="DUF2071"/>
</dbReference>
<evidence type="ECO:0000313" key="2">
    <source>
        <dbReference type="EMBL" id="ONH26587.1"/>
    </source>
</evidence>
<evidence type="ECO:0008006" key="4">
    <source>
        <dbReference type="Google" id="ProtNLM"/>
    </source>
</evidence>
<keyword evidence="3" id="KW-1185">Reference proteome</keyword>
<sequence length="271" mass="28619">MRQPRVSSVIERRLLVNYRVAPAAVASMLPVAMRPQQIDGWAVAGICLIRLGRVRPAWLPGALGLRSENAAHRIAVEWDGPDGPEKGVYIARRDTGSTVSVLASGRLAVVHHAASFDVRETSRDLHIAYASRDGATQVSVDADVAERFQGSTLFASLGEASDFFRRGSAGYSAGRDASCLDGVELDVAAWRVEPVEVRHVRSTFFDDPDRFPPGSAVLDNALLMRAVPAIWKPLRPMPVRDEPAASAGAGQVPCASAAGSGGPGGATGTAS</sequence>
<dbReference type="STRING" id="1834516.BL253_24370"/>
<dbReference type="EMBL" id="MOMC01000050">
    <property type="protein sequence ID" value="ONH26587.1"/>
    <property type="molecule type" value="Genomic_DNA"/>
</dbReference>
<dbReference type="OrthoDB" id="5492672at2"/>
<reference evidence="3" key="1">
    <citation type="submission" date="2016-10" db="EMBL/GenBank/DDBJ databases">
        <title>Frankia sp. NRRL B-16386 Genome sequencing.</title>
        <authorList>
            <person name="Ghodhbane-Gtari F."/>
            <person name="Swanson E."/>
            <person name="Gueddou A."/>
            <person name="Hezbri K."/>
            <person name="Ktari K."/>
            <person name="Nouioui I."/>
            <person name="Morris K."/>
            <person name="Simpson S."/>
            <person name="Abebe-Akele F."/>
            <person name="Thomas K."/>
            <person name="Gtari M."/>
            <person name="Tisa L.S."/>
        </authorList>
    </citation>
    <scope>NUCLEOTIDE SEQUENCE [LARGE SCALE GENOMIC DNA]</scope>
    <source>
        <strain evidence="3">NRRL B-16386</strain>
    </source>
</reference>
<feature type="compositionally biased region" description="Gly residues" evidence="1">
    <location>
        <begin position="259"/>
        <end position="271"/>
    </location>
</feature>
<comment type="caution">
    <text evidence="2">The sequence shown here is derived from an EMBL/GenBank/DDBJ whole genome shotgun (WGS) entry which is preliminary data.</text>
</comment>
<organism evidence="2 3">
    <name type="scientific">Pseudofrankia asymbiotica</name>
    <dbReference type="NCBI Taxonomy" id="1834516"/>
    <lineage>
        <taxon>Bacteria</taxon>
        <taxon>Bacillati</taxon>
        <taxon>Actinomycetota</taxon>
        <taxon>Actinomycetes</taxon>
        <taxon>Frankiales</taxon>
        <taxon>Frankiaceae</taxon>
        <taxon>Pseudofrankia</taxon>
    </lineage>
</organism>
<evidence type="ECO:0000313" key="3">
    <source>
        <dbReference type="Proteomes" id="UP000188929"/>
    </source>
</evidence>
<protein>
    <recommendedName>
        <fullName evidence="4">DUF2071 domain-containing protein</fullName>
    </recommendedName>
</protein>
<name>A0A1V2I7X4_9ACTN</name>
<dbReference type="AlphaFoldDB" id="A0A1V2I7X4"/>